<keyword evidence="1" id="KW-0175">Coiled coil</keyword>
<evidence type="ECO:0000313" key="3">
    <source>
        <dbReference type="EMBL" id="SPJ83531.1"/>
    </source>
</evidence>
<feature type="compositionally biased region" description="Basic and acidic residues" evidence="2">
    <location>
        <begin position="29"/>
        <end position="51"/>
    </location>
</feature>
<proteinExistence type="predicted"/>
<sequence length="307" mass="33865">MASTDVSVDSAELASSLNDSQNGKKRKGTDRVGDTKRLCGSRSRAEAHRQEEFRRATSRLDVLKASTREISHDAVACMEHLEQSEKWVKHLAAYWVDVATYSSAGTAVTKVRNRLSNIKGCLDSLQRAELIAGLTFSSERRLESPPMGDGLSASAGTTQTVSRSPNPPTINAATDSLTGVDALQDHLDAYEEIKGRLKREEERVATLERLLASVIAEKGPIQNSVNDCKRLVQDCTPNVLVISPQIFNVATNALEKALNREKSMNDLSGCLVEAKSYTTHLLQDWESSRTELARTIFERKSRTTQEM</sequence>
<evidence type="ECO:0000256" key="2">
    <source>
        <dbReference type="SAM" id="MobiDB-lite"/>
    </source>
</evidence>
<feature type="compositionally biased region" description="Polar residues" evidence="2">
    <location>
        <begin position="154"/>
        <end position="174"/>
    </location>
</feature>
<evidence type="ECO:0000256" key="1">
    <source>
        <dbReference type="SAM" id="Coils"/>
    </source>
</evidence>
<keyword evidence="4" id="KW-1185">Reference proteome</keyword>
<feature type="region of interest" description="Disordered" evidence="2">
    <location>
        <begin position="1"/>
        <end position="51"/>
    </location>
</feature>
<dbReference type="Proteomes" id="UP001187734">
    <property type="component" value="Unassembled WGS sequence"/>
</dbReference>
<dbReference type="AlphaFoldDB" id="A0AAE8SLQ8"/>
<feature type="compositionally biased region" description="Polar residues" evidence="2">
    <location>
        <begin position="1"/>
        <end position="21"/>
    </location>
</feature>
<dbReference type="EMBL" id="ONZP01000379">
    <property type="protein sequence ID" value="SPJ83531.1"/>
    <property type="molecule type" value="Genomic_DNA"/>
</dbReference>
<gene>
    <name evidence="3" type="ORF">FTOL_10103</name>
</gene>
<evidence type="ECO:0000313" key="4">
    <source>
        <dbReference type="Proteomes" id="UP001187734"/>
    </source>
</evidence>
<feature type="coiled-coil region" evidence="1">
    <location>
        <begin position="180"/>
        <end position="217"/>
    </location>
</feature>
<reference evidence="3" key="1">
    <citation type="submission" date="2018-03" db="EMBL/GenBank/DDBJ databases">
        <authorList>
            <person name="Guldener U."/>
        </authorList>
    </citation>
    <scope>NUCLEOTIDE SEQUENCE</scope>
</reference>
<accession>A0AAE8SLQ8</accession>
<comment type="caution">
    <text evidence="3">The sequence shown here is derived from an EMBL/GenBank/DDBJ whole genome shotgun (WGS) entry which is preliminary data.</text>
</comment>
<name>A0AAE8SLQ8_9HYPO</name>
<feature type="region of interest" description="Disordered" evidence="2">
    <location>
        <begin position="141"/>
        <end position="174"/>
    </location>
</feature>
<protein>
    <submittedName>
        <fullName evidence="3">Uncharacterized protein</fullName>
    </submittedName>
</protein>
<organism evidence="3 4">
    <name type="scientific">Fusarium torulosum</name>
    <dbReference type="NCBI Taxonomy" id="33205"/>
    <lineage>
        <taxon>Eukaryota</taxon>
        <taxon>Fungi</taxon>
        <taxon>Dikarya</taxon>
        <taxon>Ascomycota</taxon>
        <taxon>Pezizomycotina</taxon>
        <taxon>Sordariomycetes</taxon>
        <taxon>Hypocreomycetidae</taxon>
        <taxon>Hypocreales</taxon>
        <taxon>Nectriaceae</taxon>
        <taxon>Fusarium</taxon>
    </lineage>
</organism>